<name>A0A4R6AQJ0_9RHOB</name>
<dbReference type="PANTHER" id="PTHR31157:SF1">
    <property type="entry name" value="SCP DOMAIN-CONTAINING PROTEIN"/>
    <property type="match status" value="1"/>
</dbReference>
<comment type="caution">
    <text evidence="3">The sequence shown here is derived from an EMBL/GenBank/DDBJ whole genome shotgun (WGS) entry which is preliminary data.</text>
</comment>
<feature type="domain" description="SCP" evidence="2">
    <location>
        <begin position="47"/>
        <end position="160"/>
    </location>
</feature>
<sequence length="175" mass="18614">MLRISGVLTVLLLGLGACAPQSGPSVSSAGVYSIRSGDVADIQYRMLDSVNALRAGAGVAPVELDARLTAAAETHARDMSRQQRAWPFGSDGSSPYDRIGRSGYQGTLVAELYAQTFETELDTLAAWIDDGAWGEEILSPDATDMGFSWKQDNTGLLWWVILLGDGSTLAVTPAF</sequence>
<dbReference type="InterPro" id="IPR035940">
    <property type="entry name" value="CAP_sf"/>
</dbReference>
<dbReference type="AlphaFoldDB" id="A0A4R6AQJ0"/>
<evidence type="ECO:0000313" key="3">
    <source>
        <dbReference type="EMBL" id="TDL85845.1"/>
    </source>
</evidence>
<dbReference type="RefSeq" id="WP_133343593.1">
    <property type="nucleotide sequence ID" value="NZ_SMZO01000037.1"/>
</dbReference>
<keyword evidence="4" id="KW-1185">Reference proteome</keyword>
<dbReference type="Pfam" id="PF00188">
    <property type="entry name" value="CAP"/>
    <property type="match status" value="1"/>
</dbReference>
<gene>
    <name evidence="3" type="ORF">E2L05_14335</name>
</gene>
<keyword evidence="1" id="KW-0732">Signal</keyword>
<evidence type="ECO:0000313" key="4">
    <source>
        <dbReference type="Proteomes" id="UP000294562"/>
    </source>
</evidence>
<feature type="chain" id="PRO_5020449188" evidence="1">
    <location>
        <begin position="20"/>
        <end position="175"/>
    </location>
</feature>
<organism evidence="3 4">
    <name type="scientific">Meridianimarinicoccus aquatilis</name>
    <dbReference type="NCBI Taxonomy" id="2552766"/>
    <lineage>
        <taxon>Bacteria</taxon>
        <taxon>Pseudomonadati</taxon>
        <taxon>Pseudomonadota</taxon>
        <taxon>Alphaproteobacteria</taxon>
        <taxon>Rhodobacterales</taxon>
        <taxon>Paracoccaceae</taxon>
        <taxon>Meridianimarinicoccus</taxon>
    </lineage>
</organism>
<reference evidence="3 4" key="1">
    <citation type="submission" date="2019-03" db="EMBL/GenBank/DDBJ databases">
        <title>Rhodobacteraceae bacterium SM1902, a new member of the family Rhodobacteraceae isolated from Yantai.</title>
        <authorList>
            <person name="Sun Y."/>
        </authorList>
    </citation>
    <scope>NUCLEOTIDE SEQUENCE [LARGE SCALE GENOMIC DNA]</scope>
    <source>
        <strain evidence="3 4">SM1902</strain>
    </source>
</reference>
<dbReference type="InterPro" id="IPR014044">
    <property type="entry name" value="CAP_dom"/>
</dbReference>
<evidence type="ECO:0000256" key="1">
    <source>
        <dbReference type="SAM" id="SignalP"/>
    </source>
</evidence>
<dbReference type="OrthoDB" id="7846629at2"/>
<dbReference type="Gene3D" id="3.40.33.10">
    <property type="entry name" value="CAP"/>
    <property type="match status" value="1"/>
</dbReference>
<dbReference type="Proteomes" id="UP000294562">
    <property type="component" value="Unassembled WGS sequence"/>
</dbReference>
<dbReference type="CDD" id="cd05379">
    <property type="entry name" value="CAP_bacterial"/>
    <property type="match status" value="1"/>
</dbReference>
<dbReference type="PANTHER" id="PTHR31157">
    <property type="entry name" value="SCP DOMAIN-CONTAINING PROTEIN"/>
    <property type="match status" value="1"/>
</dbReference>
<dbReference type="EMBL" id="SMZO01000037">
    <property type="protein sequence ID" value="TDL85845.1"/>
    <property type="molecule type" value="Genomic_DNA"/>
</dbReference>
<proteinExistence type="predicted"/>
<dbReference type="PROSITE" id="PS51257">
    <property type="entry name" value="PROKAR_LIPOPROTEIN"/>
    <property type="match status" value="1"/>
</dbReference>
<protein>
    <submittedName>
        <fullName evidence="3">CAP domain-containing protein</fullName>
    </submittedName>
</protein>
<accession>A0A4R6AQJ0</accession>
<dbReference type="SUPFAM" id="SSF55797">
    <property type="entry name" value="PR-1-like"/>
    <property type="match status" value="1"/>
</dbReference>
<evidence type="ECO:0000259" key="2">
    <source>
        <dbReference type="Pfam" id="PF00188"/>
    </source>
</evidence>
<feature type="signal peptide" evidence="1">
    <location>
        <begin position="1"/>
        <end position="19"/>
    </location>
</feature>